<proteinExistence type="predicted"/>
<gene>
    <name evidence="1" type="ORF">C5S46_00380</name>
</gene>
<dbReference type="EMBL" id="QYBA01000008">
    <property type="protein sequence ID" value="TKY92505.1"/>
    <property type="molecule type" value="Genomic_DNA"/>
</dbReference>
<reference evidence="1" key="1">
    <citation type="submission" date="2018-09" db="EMBL/GenBank/DDBJ databases">
        <title>A genomic encyclopedia of anaerobic methanotrophic archaea.</title>
        <authorList>
            <person name="Skennerton C.T."/>
            <person name="Chadwick G.L."/>
            <person name="Laso-Perez R."/>
            <person name="Leu A.O."/>
            <person name="Speth D.R."/>
            <person name="Yu H."/>
            <person name="Morgan-Lang C."/>
            <person name="Hatzenpichler R."/>
            <person name="Goudeau D."/>
            <person name="Malmstrom R."/>
            <person name="Woyke T."/>
            <person name="Hallam S."/>
            <person name="Tyson G.W."/>
            <person name="Wegener G."/>
            <person name="Boetius A."/>
            <person name="Orphan V.J."/>
        </authorList>
    </citation>
    <scope>NUCLEOTIDE SEQUENCE</scope>
    <source>
        <strain evidence="1">CONS3730D10UFb2</strain>
    </source>
</reference>
<accession>A0AC61SD05</accession>
<dbReference type="Proteomes" id="UP000315423">
    <property type="component" value="Unassembled WGS sequence"/>
</dbReference>
<comment type="caution">
    <text evidence="1">The sequence shown here is derived from an EMBL/GenBank/DDBJ whole genome shotgun (WGS) entry which is preliminary data.</text>
</comment>
<evidence type="ECO:0000313" key="1">
    <source>
        <dbReference type="EMBL" id="TKY92505.1"/>
    </source>
</evidence>
<evidence type="ECO:0000313" key="2">
    <source>
        <dbReference type="Proteomes" id="UP000315423"/>
    </source>
</evidence>
<protein>
    <submittedName>
        <fullName evidence="1">Uncharacterized protein</fullName>
    </submittedName>
</protein>
<name>A0AC61SD05_9EURY</name>
<sequence>MSSGLYIFFLIRPGIGDIRYKIIRYIPVGGLSRRPHIREIETSVKIAKKYLSNVSSSMENRSHPKYRKILDPLVLLE</sequence>
<organism evidence="1 2">
    <name type="scientific">Candidatus Methanomarinus sp</name>
    <dbReference type="NCBI Taxonomy" id="3386244"/>
    <lineage>
        <taxon>Archaea</taxon>
        <taxon>Methanobacteriati</taxon>
        <taxon>Methanobacteriota</taxon>
        <taxon>Stenosarchaea group</taxon>
        <taxon>Methanomicrobia</taxon>
        <taxon>Methanosarcinales</taxon>
        <taxon>ANME-2 cluster</taxon>
        <taxon>Candidatus Methanocomedenaceae</taxon>
        <taxon>Candidatus Methanomarinus</taxon>
    </lineage>
</organism>